<evidence type="ECO:0000313" key="1">
    <source>
        <dbReference type="EMBL" id="GEO18396.1"/>
    </source>
</evidence>
<name>A0A512C2G0_9HYPH</name>
<organism evidence="1 2">
    <name type="scientific">Microvirga aerophila</name>
    <dbReference type="NCBI Taxonomy" id="670291"/>
    <lineage>
        <taxon>Bacteria</taxon>
        <taxon>Pseudomonadati</taxon>
        <taxon>Pseudomonadota</taxon>
        <taxon>Alphaproteobacteria</taxon>
        <taxon>Hyphomicrobiales</taxon>
        <taxon>Methylobacteriaceae</taxon>
        <taxon>Microvirga</taxon>
    </lineage>
</organism>
<keyword evidence="2" id="KW-1185">Reference proteome</keyword>
<dbReference type="Proteomes" id="UP000321085">
    <property type="component" value="Unassembled WGS sequence"/>
</dbReference>
<dbReference type="EMBL" id="BJYU01000188">
    <property type="protein sequence ID" value="GEO18396.1"/>
    <property type="molecule type" value="Genomic_DNA"/>
</dbReference>
<reference evidence="1 2" key="1">
    <citation type="submission" date="2019-07" db="EMBL/GenBank/DDBJ databases">
        <title>Whole genome shotgun sequence of Microvirga aerophila NBRC 106136.</title>
        <authorList>
            <person name="Hosoyama A."/>
            <person name="Uohara A."/>
            <person name="Ohji S."/>
            <person name="Ichikawa N."/>
        </authorList>
    </citation>
    <scope>NUCLEOTIDE SEQUENCE [LARGE SCALE GENOMIC DNA]</scope>
    <source>
        <strain evidence="1 2">NBRC 106136</strain>
    </source>
</reference>
<proteinExistence type="predicted"/>
<sequence>MSQQRQMQWSQRLERLHALKDRYAAASRYDRAYKTYLIIQHVYDRWAEEVFGLRPQSR</sequence>
<accession>A0A512C2G0</accession>
<evidence type="ECO:0000313" key="2">
    <source>
        <dbReference type="Proteomes" id="UP000321085"/>
    </source>
</evidence>
<protein>
    <submittedName>
        <fullName evidence="1">Uncharacterized protein</fullName>
    </submittedName>
</protein>
<gene>
    <name evidence="1" type="ORF">MAE02_60920</name>
</gene>
<dbReference type="AlphaFoldDB" id="A0A512C2G0"/>
<dbReference type="RefSeq" id="WP_162815915.1">
    <property type="nucleotide sequence ID" value="NZ_BJYU01000188.1"/>
</dbReference>
<comment type="caution">
    <text evidence="1">The sequence shown here is derived from an EMBL/GenBank/DDBJ whole genome shotgun (WGS) entry which is preliminary data.</text>
</comment>